<feature type="region of interest" description="Disordered" evidence="7">
    <location>
        <begin position="1"/>
        <end position="24"/>
    </location>
</feature>
<dbReference type="InterPro" id="IPR027417">
    <property type="entry name" value="P-loop_NTPase"/>
</dbReference>
<protein>
    <recommendedName>
        <fullName evidence="8">Myosin motor domain-containing protein</fullName>
    </recommendedName>
</protein>
<dbReference type="Gene3D" id="1.20.58.530">
    <property type="match status" value="1"/>
</dbReference>
<accession>A0A0P4VVB1</accession>
<dbReference type="Gene3D" id="1.10.10.820">
    <property type="match status" value="1"/>
</dbReference>
<evidence type="ECO:0000256" key="7">
    <source>
        <dbReference type="SAM" id="MobiDB-lite"/>
    </source>
</evidence>
<dbReference type="Gene3D" id="1.20.5.190">
    <property type="match status" value="2"/>
</dbReference>
<dbReference type="GO" id="GO:0005524">
    <property type="term" value="F:ATP binding"/>
    <property type="evidence" value="ECO:0007669"/>
    <property type="project" value="UniProtKB-UniRule"/>
</dbReference>
<dbReference type="PRINTS" id="PR00193">
    <property type="entry name" value="MYOSINHEAVY"/>
</dbReference>
<dbReference type="InterPro" id="IPR001609">
    <property type="entry name" value="Myosin_head_motor_dom-like"/>
</dbReference>
<evidence type="ECO:0000256" key="1">
    <source>
        <dbReference type="ARBA" id="ARBA00022741"/>
    </source>
</evidence>
<dbReference type="SMART" id="SM00015">
    <property type="entry name" value="IQ"/>
    <property type="match status" value="4"/>
</dbReference>
<dbReference type="GO" id="GO:0005737">
    <property type="term" value="C:cytoplasm"/>
    <property type="evidence" value="ECO:0007669"/>
    <property type="project" value="TreeGrafter"/>
</dbReference>
<dbReference type="SUPFAM" id="SSF52540">
    <property type="entry name" value="P-loop containing nucleoside triphosphate hydrolases"/>
    <property type="match status" value="2"/>
</dbReference>
<evidence type="ECO:0000256" key="5">
    <source>
        <dbReference type="ARBA" id="ARBA00023203"/>
    </source>
</evidence>
<dbReference type="Gene3D" id="3.40.850.10">
    <property type="entry name" value="Kinesin motor domain"/>
    <property type="match status" value="1"/>
</dbReference>
<dbReference type="GO" id="GO:0051015">
    <property type="term" value="F:actin filament binding"/>
    <property type="evidence" value="ECO:0007669"/>
    <property type="project" value="TreeGrafter"/>
</dbReference>
<dbReference type="Gene3D" id="6.20.240.20">
    <property type="match status" value="1"/>
</dbReference>
<feature type="binding site" evidence="6">
    <location>
        <begin position="143"/>
        <end position="150"/>
    </location>
    <ligand>
        <name>ATP</name>
        <dbReference type="ChEBI" id="CHEBI:30616"/>
    </ligand>
</feature>
<keyword evidence="3 6" id="KW-0518">Myosin</keyword>
<dbReference type="EMBL" id="GDRN01093875">
    <property type="protein sequence ID" value="JAI59805.1"/>
    <property type="molecule type" value="Transcribed_RNA"/>
</dbReference>
<evidence type="ECO:0000256" key="3">
    <source>
        <dbReference type="ARBA" id="ARBA00023123"/>
    </source>
</evidence>
<keyword evidence="1 6" id="KW-0547">Nucleotide-binding</keyword>
<dbReference type="PANTHER" id="PTHR13140">
    <property type="entry name" value="MYOSIN"/>
    <property type="match status" value="1"/>
</dbReference>
<evidence type="ECO:0000256" key="4">
    <source>
        <dbReference type="ARBA" id="ARBA00023175"/>
    </source>
</evidence>
<keyword evidence="5 6" id="KW-0009">Actin-binding</keyword>
<organism evidence="9">
    <name type="scientific">Scylla olivacea</name>
    <name type="common">Orange mud crab</name>
    <name type="synonym">Cancer olivacea</name>
    <dbReference type="NCBI Taxonomy" id="85551"/>
    <lineage>
        <taxon>Eukaryota</taxon>
        <taxon>Metazoa</taxon>
        <taxon>Ecdysozoa</taxon>
        <taxon>Arthropoda</taxon>
        <taxon>Crustacea</taxon>
        <taxon>Multicrustacea</taxon>
        <taxon>Malacostraca</taxon>
        <taxon>Eumalacostraca</taxon>
        <taxon>Eucarida</taxon>
        <taxon>Decapoda</taxon>
        <taxon>Pleocyemata</taxon>
        <taxon>Brachyura</taxon>
        <taxon>Eubrachyura</taxon>
        <taxon>Portunoidea</taxon>
        <taxon>Portunidae</taxon>
        <taxon>Portuninae</taxon>
        <taxon>Scylla</taxon>
    </lineage>
</organism>
<dbReference type="CDD" id="cd00124">
    <property type="entry name" value="MYSc"/>
    <property type="match status" value="1"/>
</dbReference>
<dbReference type="GO" id="GO:0000146">
    <property type="term" value="F:microfilament motor activity"/>
    <property type="evidence" value="ECO:0007669"/>
    <property type="project" value="TreeGrafter"/>
</dbReference>
<feature type="region of interest" description="Disordered" evidence="7">
    <location>
        <begin position="949"/>
        <end position="968"/>
    </location>
</feature>
<dbReference type="InterPro" id="IPR000048">
    <property type="entry name" value="IQ_motif_EF-hand-BS"/>
</dbReference>
<dbReference type="Pfam" id="PF00063">
    <property type="entry name" value="Myosin_head"/>
    <property type="match status" value="1"/>
</dbReference>
<feature type="domain" description="Myosin motor" evidence="8">
    <location>
        <begin position="44"/>
        <end position="745"/>
    </location>
</feature>
<comment type="similarity">
    <text evidence="6">Belongs to the TRAFAC class myosin-kinesin ATPase superfamily. Myosin family.</text>
</comment>
<dbReference type="GO" id="GO:0016020">
    <property type="term" value="C:membrane"/>
    <property type="evidence" value="ECO:0007669"/>
    <property type="project" value="TreeGrafter"/>
</dbReference>
<evidence type="ECO:0000256" key="2">
    <source>
        <dbReference type="ARBA" id="ARBA00022840"/>
    </source>
</evidence>
<sequence length="1113" mass="126980">MMSGRGKVPPPVPRKKPKLEGVASKTKECTPSDSVYHVPKEQLLACEDLLRLPILYDDIVLQCVHTRFEKGLYYTWAGPTLVAVNPCHPVDHLYTPQQIKHHHQEVESGVEARSAHVYSVAGVAHHRLQHDIGLLNQAILVSGESGSGKTESARYMLGYLTHVEKHFPQVKKTPSKNVVRDKQPEDIQKKILASNPILEAFGNAATLRNHNSSRFGKLICLQYGGGQMRGAEIDTYLLEKTRVTHQPHHERNFHIFYQVVSGLEAGVIKDIGVEKEQKFAILSEQATASDLSNLQETLHAFKQLQFSSDHMKQIFQVILALLYLGNIKFQQKEVGNASWMINKDDKDSAEGLRIACQLLGLDDDNVTRTLTVHTINVFSGGKVNVFHKPLERESQCAERRDALMQLLYQTLFLHIVSFINTEISVHRSMWSHFMGILDIYGFETFENNSLEQLCINYANERLQQAFILRYLATEHKILKEEGFLEMDIPYTDNSKCVLVIDSHISVFAILNEECQLKRDVKEEEACIRICNALEDTGVVSAPPYHKPNPGFVIKHYAGPVQYEAHGLLHKNKDEVPHEVLQLLTVSSSIFMKKLTSLLDNKDPEFGRRTTRKITTLSKFKFSLDSLMKTLSGCDLHYVRCIKPSLRCLPGQVDKEYMMQQLRACGIIETVCISQAGYPVRMSYSDFIKRYGDRQGVLEVVDASIKLATSVLASKEKENIDNLCRFGHTRMFLSESALHTLEIVRERKRTQAATSLQKYWKRHKCWKQFRKLKEASLVFQKYTRMWLAKNGYRKMKRSCVLIQKHIRRFIVHQKYQRLRKATVLIQKYFRGSIARRKFDIVRQQAIARPYSSQSYMSMNSLGYCSLSTSVSSYGIHHSLVDMSCLEASFGTLGALSLNGDLFNSYISPQHHQRLLETEESGIETDTESINGDSGISKPRKLRRRAQLQKLLQSRSRVRHTGSDESLVDAPDVALPSVEARDASCQNQADFKENIVQGNSVNVCNISRTESKKHSSDERTKKDRPVPCEDRQKMRVATLRSLHEVSDILKTTTPFEDLQLVLLKQSISVFFKSGVLSYRRMPVISIKFHTRPTCLPFSHHLPHHEQPRGLWEALP</sequence>
<evidence type="ECO:0000256" key="6">
    <source>
        <dbReference type="PROSITE-ProRule" id="PRU00782"/>
    </source>
</evidence>
<dbReference type="GO" id="GO:0016459">
    <property type="term" value="C:myosin complex"/>
    <property type="evidence" value="ECO:0007669"/>
    <property type="project" value="UniProtKB-KW"/>
</dbReference>
<dbReference type="PANTHER" id="PTHR13140:SF289">
    <property type="entry name" value="UNCONVENTIONAL MYOSIN-XIX"/>
    <property type="match status" value="1"/>
</dbReference>
<dbReference type="AlphaFoldDB" id="A0A0P4VVB1"/>
<keyword evidence="4 6" id="KW-0505">Motor protein</keyword>
<dbReference type="Pfam" id="PF00612">
    <property type="entry name" value="IQ"/>
    <property type="match status" value="2"/>
</dbReference>
<keyword evidence="2 6" id="KW-0067">ATP-binding</keyword>
<feature type="region of interest" description="Actin-binding" evidence="6">
    <location>
        <begin position="623"/>
        <end position="645"/>
    </location>
</feature>
<name>A0A0P4VVB1_SCYOL</name>
<dbReference type="InterPro" id="IPR036961">
    <property type="entry name" value="Kinesin_motor_dom_sf"/>
</dbReference>
<evidence type="ECO:0000313" key="9">
    <source>
        <dbReference type="EMBL" id="JAI59805.1"/>
    </source>
</evidence>
<dbReference type="SMART" id="SM00242">
    <property type="entry name" value="MYSc"/>
    <property type="match status" value="1"/>
</dbReference>
<proteinExistence type="inferred from homology"/>
<reference evidence="9" key="1">
    <citation type="submission" date="2015-09" db="EMBL/GenBank/DDBJ databases">
        <title>Scylla olivacea transcriptome.</title>
        <authorList>
            <person name="Ikhwanuddin M."/>
        </authorList>
    </citation>
    <scope>NUCLEOTIDE SEQUENCE</scope>
</reference>
<dbReference type="Gene3D" id="1.20.120.720">
    <property type="entry name" value="Myosin VI head, motor domain, U50 subdomain"/>
    <property type="match status" value="1"/>
</dbReference>
<evidence type="ECO:0000259" key="8">
    <source>
        <dbReference type="PROSITE" id="PS51456"/>
    </source>
</evidence>
<dbReference type="GO" id="GO:0007015">
    <property type="term" value="P:actin filament organization"/>
    <property type="evidence" value="ECO:0007669"/>
    <property type="project" value="TreeGrafter"/>
</dbReference>
<feature type="region of interest" description="Disordered" evidence="7">
    <location>
        <begin position="917"/>
        <end position="940"/>
    </location>
</feature>
<dbReference type="PROSITE" id="PS51456">
    <property type="entry name" value="MYOSIN_MOTOR"/>
    <property type="match status" value="1"/>
</dbReference>
<dbReference type="PROSITE" id="PS50096">
    <property type="entry name" value="IQ"/>
    <property type="match status" value="2"/>
</dbReference>